<feature type="compositionally biased region" description="Polar residues" evidence="12">
    <location>
        <begin position="9"/>
        <end position="24"/>
    </location>
</feature>
<evidence type="ECO:0000313" key="14">
    <source>
        <dbReference type="EMBL" id="KAL1892243.1"/>
    </source>
</evidence>
<feature type="compositionally biased region" description="Low complexity" evidence="12">
    <location>
        <begin position="519"/>
        <end position="531"/>
    </location>
</feature>
<keyword evidence="8" id="KW-0067">ATP-binding</keyword>
<dbReference type="PROSITE" id="PS51194">
    <property type="entry name" value="HELICASE_CTER"/>
    <property type="match status" value="1"/>
</dbReference>
<evidence type="ECO:0000313" key="15">
    <source>
        <dbReference type="Proteomes" id="UP001583186"/>
    </source>
</evidence>
<dbReference type="CDD" id="cd17913">
    <property type="entry name" value="DEXQc_Suv3"/>
    <property type="match status" value="1"/>
</dbReference>
<comment type="cofactor">
    <cofactor evidence="1">
        <name>Mn(2+)</name>
        <dbReference type="ChEBI" id="CHEBI:29035"/>
    </cofactor>
</comment>
<feature type="domain" description="Helicase C-terminal" evidence="13">
    <location>
        <begin position="341"/>
        <end position="523"/>
    </location>
</feature>
<dbReference type="Proteomes" id="UP001583186">
    <property type="component" value="Unassembled WGS sequence"/>
</dbReference>
<dbReference type="Pfam" id="PF12513">
    <property type="entry name" value="SUV3_C"/>
    <property type="match status" value="1"/>
</dbReference>
<name>A0ABR3YWX5_9PEZI</name>
<dbReference type="GO" id="GO:0016787">
    <property type="term" value="F:hydrolase activity"/>
    <property type="evidence" value="ECO:0007669"/>
    <property type="project" value="UniProtKB-KW"/>
</dbReference>
<evidence type="ECO:0000256" key="6">
    <source>
        <dbReference type="ARBA" id="ARBA00022801"/>
    </source>
</evidence>
<evidence type="ECO:0000256" key="5">
    <source>
        <dbReference type="ARBA" id="ARBA00022741"/>
    </source>
</evidence>
<evidence type="ECO:0000256" key="4">
    <source>
        <dbReference type="ARBA" id="ARBA00012552"/>
    </source>
</evidence>
<dbReference type="InterPro" id="IPR044774">
    <property type="entry name" value="Suv3_DEXQc"/>
</dbReference>
<protein>
    <recommendedName>
        <fullName evidence="4">RNA helicase</fullName>
        <ecNumber evidence="4">3.6.4.13</ecNumber>
    </recommendedName>
</protein>
<evidence type="ECO:0000256" key="7">
    <source>
        <dbReference type="ARBA" id="ARBA00022806"/>
    </source>
</evidence>
<comment type="catalytic activity">
    <reaction evidence="11">
        <text>ATP + H2O = ADP + phosphate + H(+)</text>
        <dbReference type="Rhea" id="RHEA:13065"/>
        <dbReference type="ChEBI" id="CHEBI:15377"/>
        <dbReference type="ChEBI" id="CHEBI:15378"/>
        <dbReference type="ChEBI" id="CHEBI:30616"/>
        <dbReference type="ChEBI" id="CHEBI:43474"/>
        <dbReference type="ChEBI" id="CHEBI:456216"/>
        <dbReference type="EC" id="3.6.4.13"/>
    </reaction>
</comment>
<keyword evidence="6 14" id="KW-0378">Hydrolase</keyword>
<keyword evidence="9" id="KW-0809">Transit peptide</keyword>
<evidence type="ECO:0000256" key="8">
    <source>
        <dbReference type="ARBA" id="ARBA00022840"/>
    </source>
</evidence>
<dbReference type="Gene3D" id="3.40.50.300">
    <property type="entry name" value="P-loop containing nucleotide triphosphate hydrolases"/>
    <property type="match status" value="2"/>
</dbReference>
<dbReference type="Gene3D" id="1.20.58.1080">
    <property type="match status" value="1"/>
</dbReference>
<feature type="region of interest" description="Disordered" evidence="12">
    <location>
        <begin position="763"/>
        <end position="793"/>
    </location>
</feature>
<dbReference type="InterPro" id="IPR027417">
    <property type="entry name" value="P-loop_NTPase"/>
</dbReference>
<dbReference type="GO" id="GO:0003724">
    <property type="term" value="F:RNA helicase activity"/>
    <property type="evidence" value="ECO:0007669"/>
    <property type="project" value="UniProtKB-EC"/>
</dbReference>
<dbReference type="PANTHER" id="PTHR12131">
    <property type="entry name" value="ATP-DEPENDENT RNA AND DNA HELICASE"/>
    <property type="match status" value="1"/>
</dbReference>
<dbReference type="Pfam" id="PF00271">
    <property type="entry name" value="Helicase_C"/>
    <property type="match status" value="1"/>
</dbReference>
<dbReference type="InterPro" id="IPR022192">
    <property type="entry name" value="SUV3_C"/>
</dbReference>
<reference evidence="14 15" key="1">
    <citation type="journal article" date="2024" name="IMA Fungus">
        <title>IMA Genome - F19 : A genome assembly and annotation guide to empower mycologists, including annotated draft genome sequences of Ceratocystis pirilliformis, Diaporthe australafricana, Fusarium ophioides, Paecilomyces lecythidis, and Sporothrix stenoceras.</title>
        <authorList>
            <person name="Aylward J."/>
            <person name="Wilson A.M."/>
            <person name="Visagie C.M."/>
            <person name="Spraker J."/>
            <person name="Barnes I."/>
            <person name="Buitendag C."/>
            <person name="Ceriani C."/>
            <person name="Del Mar Angel L."/>
            <person name="du Plessis D."/>
            <person name="Fuchs T."/>
            <person name="Gasser K."/>
            <person name="Kramer D."/>
            <person name="Li W."/>
            <person name="Munsamy K."/>
            <person name="Piso A."/>
            <person name="Price J.L."/>
            <person name="Sonnekus B."/>
            <person name="Thomas C."/>
            <person name="van der Nest A."/>
            <person name="van Dijk A."/>
            <person name="van Heerden A."/>
            <person name="van Vuuren N."/>
            <person name="Yilmaz N."/>
            <person name="Duong T.A."/>
            <person name="van der Merwe N.A."/>
            <person name="Wingfield M.J."/>
            <person name="Wingfield B.D."/>
        </authorList>
    </citation>
    <scope>NUCLEOTIDE SEQUENCE [LARGE SCALE GENOMIC DNA]</scope>
    <source>
        <strain evidence="14 15">CMW 5346</strain>
    </source>
</reference>
<evidence type="ECO:0000256" key="9">
    <source>
        <dbReference type="ARBA" id="ARBA00022946"/>
    </source>
</evidence>
<feature type="region of interest" description="Disordered" evidence="12">
    <location>
        <begin position="490"/>
        <end position="540"/>
    </location>
</feature>
<dbReference type="InterPro" id="IPR055206">
    <property type="entry name" value="DEXQc_SUV3"/>
</dbReference>
<evidence type="ECO:0000256" key="1">
    <source>
        <dbReference type="ARBA" id="ARBA00001936"/>
    </source>
</evidence>
<keyword evidence="5" id="KW-0547">Nucleotide-binding</keyword>
<comment type="cofactor">
    <cofactor evidence="2">
        <name>Mg(2+)</name>
        <dbReference type="ChEBI" id="CHEBI:18420"/>
    </cofactor>
</comment>
<dbReference type="EC" id="3.6.4.13" evidence="4"/>
<evidence type="ECO:0000256" key="11">
    <source>
        <dbReference type="ARBA" id="ARBA00047984"/>
    </source>
</evidence>
<keyword evidence="10" id="KW-0496">Mitochondrion</keyword>
<keyword evidence="7 14" id="KW-0347">Helicase</keyword>
<dbReference type="SMART" id="SM00490">
    <property type="entry name" value="HELICc"/>
    <property type="match status" value="1"/>
</dbReference>
<feature type="compositionally biased region" description="Low complexity" evidence="12">
    <location>
        <begin position="490"/>
        <end position="505"/>
    </location>
</feature>
<dbReference type="Pfam" id="PF18147">
    <property type="entry name" value="Suv3_C_1"/>
    <property type="match status" value="1"/>
</dbReference>
<dbReference type="InterPro" id="IPR041082">
    <property type="entry name" value="Suv3_C_1"/>
</dbReference>
<comment type="caution">
    <text evidence="14">The sequence shown here is derived from an EMBL/GenBank/DDBJ whole genome shotgun (WGS) entry which is preliminary data.</text>
</comment>
<evidence type="ECO:0000259" key="13">
    <source>
        <dbReference type="PROSITE" id="PS51194"/>
    </source>
</evidence>
<dbReference type="InterPro" id="IPR001650">
    <property type="entry name" value="Helicase_C-like"/>
</dbReference>
<gene>
    <name evidence="14" type="primary">SUV3</name>
    <name evidence="14" type="ORF">Sste5346_007199</name>
</gene>
<dbReference type="Pfam" id="PF22527">
    <property type="entry name" value="DEXQc_Suv3"/>
    <property type="match status" value="1"/>
</dbReference>
<evidence type="ECO:0000256" key="12">
    <source>
        <dbReference type="SAM" id="MobiDB-lite"/>
    </source>
</evidence>
<dbReference type="EMBL" id="JAWCUI010000046">
    <property type="protein sequence ID" value="KAL1892243.1"/>
    <property type="molecule type" value="Genomic_DNA"/>
</dbReference>
<evidence type="ECO:0000256" key="2">
    <source>
        <dbReference type="ARBA" id="ARBA00001946"/>
    </source>
</evidence>
<keyword evidence="15" id="KW-1185">Reference proteome</keyword>
<evidence type="ECO:0000256" key="10">
    <source>
        <dbReference type="ARBA" id="ARBA00023128"/>
    </source>
</evidence>
<feature type="region of interest" description="Disordered" evidence="12">
    <location>
        <begin position="1"/>
        <end position="49"/>
    </location>
</feature>
<evidence type="ECO:0000256" key="3">
    <source>
        <dbReference type="ARBA" id="ARBA00004173"/>
    </source>
</evidence>
<dbReference type="SUPFAM" id="SSF52540">
    <property type="entry name" value="P-loop containing nucleoside triphosphate hydrolases"/>
    <property type="match status" value="1"/>
</dbReference>
<comment type="subcellular location">
    <subcellularLocation>
        <location evidence="3">Mitochondrion</location>
    </subcellularLocation>
</comment>
<sequence>MRRDFDVSNEPSESGRRQTSQTPDSRSKGRKERGSGTSGGRNARQLTTGRIDQGFSIDSRKYHLFGALVDTRFSYMLKDLGDWEPDSGAMQAFGIHSQGELDRQAKLFRTVLSQSIHLAASKRIVSRPENPLFWSLRNAFVRGDTMGLSKELRYAFQSFILRPSLTPAVNTLQENIADFRYPYEWYPSTRTMQRTIHLHVGPTNSGKTYRALLALENAQSGIYAGPLRLLAHEIYARFVAKGRPCALITGEEQRFPNADGTPMDPADPASVMAAMGGGGVADTYFQSCTVEMTPLNKRVDVAVIDEIQMIADPDRGWAWTQAFLGVQAREVHLCGEERSVDLIKALCAHMGDKCIVHKYERLSALQTMKESLKGDFSNLRKGDAVVAFSRVALHTLKSGIEAATGRRCAIVYGSLPPETRAQQAALFNDPDNDYDFLVASDAIGMGLNLEVKRVIFETATKHDGINFRHLTVPEVKQIGGRAGRFRTAAAAIKSDSSKNASDKAATPSPERSEQFSPSTAAGTDVGTDVGTNTGGGAAKKWGTPGFVTTLDDEDLDIIDEAFQTEAPPLKAAGIQPPIFAIEQFARYFSPDTPFSFILSRMRELAQTSELFQLCNPKEMIEVADIIHPFPMSVQDRCIFLAAPTSLRDPGFRSVLEAFARCVSEMRGGALLDIQELDLEILDIEAEEYPGGAPKYLLAVEALHKSISLYLWLSYRYIGVFVSQQLAFHVKGLVEAKIRQYLDNLTFVPERQRQRVEALRKLAEKREKSDSNKQQLLAEEEEEEEEEKKSMDKDKALADVVAVEAELDQQPVSSTAAAA</sequence>
<accession>A0ABR3YWX5</accession>
<organism evidence="14 15">
    <name type="scientific">Sporothrix stenoceras</name>
    <dbReference type="NCBI Taxonomy" id="5173"/>
    <lineage>
        <taxon>Eukaryota</taxon>
        <taxon>Fungi</taxon>
        <taxon>Dikarya</taxon>
        <taxon>Ascomycota</taxon>
        <taxon>Pezizomycotina</taxon>
        <taxon>Sordariomycetes</taxon>
        <taxon>Sordariomycetidae</taxon>
        <taxon>Ophiostomatales</taxon>
        <taxon>Ophiostomataceae</taxon>
        <taxon>Sporothrix</taxon>
    </lineage>
</organism>
<dbReference type="CDD" id="cd18805">
    <property type="entry name" value="SF2_C_suv3"/>
    <property type="match status" value="1"/>
</dbReference>
<proteinExistence type="predicted"/>
<dbReference type="PANTHER" id="PTHR12131:SF1">
    <property type="entry name" value="ATP-DEPENDENT RNA HELICASE SUPV3L1, MITOCHONDRIAL-RELATED"/>
    <property type="match status" value="1"/>
</dbReference>
<dbReference type="InterPro" id="IPR050699">
    <property type="entry name" value="RNA-DNA_Helicase"/>
</dbReference>